<dbReference type="Pfam" id="PF09694">
    <property type="entry name" value="Gcw_chp"/>
    <property type="match status" value="1"/>
</dbReference>
<sequence length="236" mass="24676">MPPSPSPFRPRALSRAACALALLSAGASHAATVSGSAALTSDYVWRGTTQTAGDPALQAGFRYAGDSGAYVSAWGSNVEFAPGTRASSEFDLALGWSGAVAPGWSLDLNLLRYQYPSATIDLNWSELAATLVHRDAYWLALAYSPDALGGDGRGLYAQIGAKLPLGARFRLEAAAARYDLAAYDGSYLHGQFSGVWTLKAPLELRVTAHATDSAAERIFGGDNAGGRIEAALQASF</sequence>
<accession>A0A3N4V6D6</accession>
<proteinExistence type="predicted"/>
<protein>
    <submittedName>
        <fullName evidence="2">Uncharacterized protein (TIGR02001 family)</fullName>
    </submittedName>
</protein>
<keyword evidence="3" id="KW-1185">Reference proteome</keyword>
<evidence type="ECO:0000313" key="3">
    <source>
        <dbReference type="Proteomes" id="UP000269708"/>
    </source>
</evidence>
<comment type="caution">
    <text evidence="2">The sequence shown here is derived from an EMBL/GenBank/DDBJ whole genome shotgun (WGS) entry which is preliminary data.</text>
</comment>
<dbReference type="InterPro" id="IPR010239">
    <property type="entry name" value="CHP02001"/>
</dbReference>
<dbReference type="NCBIfam" id="TIGR02001">
    <property type="entry name" value="gcw_chp"/>
    <property type="match status" value="1"/>
</dbReference>
<dbReference type="EMBL" id="RKQN01000003">
    <property type="protein sequence ID" value="RPE76895.1"/>
    <property type="molecule type" value="Genomic_DNA"/>
</dbReference>
<keyword evidence="1" id="KW-0732">Signal</keyword>
<feature type="chain" id="PRO_5018253328" evidence="1">
    <location>
        <begin position="31"/>
        <end position="236"/>
    </location>
</feature>
<name>A0A3N4V6D6_9GAMM</name>
<evidence type="ECO:0000313" key="2">
    <source>
        <dbReference type="EMBL" id="RPE76895.1"/>
    </source>
</evidence>
<dbReference type="RefSeq" id="WP_242002937.1">
    <property type="nucleotide sequence ID" value="NZ_RKQN01000003.1"/>
</dbReference>
<organism evidence="2 3">
    <name type="scientific">Vulcaniibacterium tengchongense</name>
    <dbReference type="NCBI Taxonomy" id="1273429"/>
    <lineage>
        <taxon>Bacteria</taxon>
        <taxon>Pseudomonadati</taxon>
        <taxon>Pseudomonadota</taxon>
        <taxon>Gammaproteobacteria</taxon>
        <taxon>Lysobacterales</taxon>
        <taxon>Lysobacteraceae</taxon>
        <taxon>Vulcaniibacterium</taxon>
    </lineage>
</organism>
<dbReference type="Proteomes" id="UP000269708">
    <property type="component" value="Unassembled WGS sequence"/>
</dbReference>
<gene>
    <name evidence="2" type="ORF">EDC50_2147</name>
</gene>
<evidence type="ECO:0000256" key="1">
    <source>
        <dbReference type="SAM" id="SignalP"/>
    </source>
</evidence>
<dbReference type="AlphaFoldDB" id="A0A3N4V6D6"/>
<reference evidence="2 3" key="1">
    <citation type="submission" date="2018-11" db="EMBL/GenBank/DDBJ databases">
        <title>Genomic Encyclopedia of Type Strains, Phase IV (KMG-IV): sequencing the most valuable type-strain genomes for metagenomic binning, comparative biology and taxonomic classification.</title>
        <authorList>
            <person name="Goeker M."/>
        </authorList>
    </citation>
    <scope>NUCLEOTIDE SEQUENCE [LARGE SCALE GENOMIC DNA]</scope>
    <source>
        <strain evidence="2 3">DSM 25623</strain>
    </source>
</reference>
<feature type="signal peptide" evidence="1">
    <location>
        <begin position="1"/>
        <end position="30"/>
    </location>
</feature>